<name>A0A846RSE5_9MICC</name>
<dbReference type="Proteomes" id="UP000547458">
    <property type="component" value="Unassembled WGS sequence"/>
</dbReference>
<dbReference type="InterPro" id="IPR036397">
    <property type="entry name" value="RNaseH_sf"/>
</dbReference>
<evidence type="ECO:0000313" key="2">
    <source>
        <dbReference type="EMBL" id="NJC24460.1"/>
    </source>
</evidence>
<sequence>MRHDRVAPGPWATGVADGAQAPVVKPRPPRPPRPPVYGEVVIAALRFCRAVQGTACGRLLAVALPDLVRRLRRHGELAIDDATAESLLRISPATIDRRLKNDRAKLDPEPVPYQPRNTAEGLDPDADVGGVDDTRPGFVEIDLIRHEGGNARGEFCFTLDITDIATGWTETRSGRNKAQKWVFAAIPDATAGFPFPILGIDSDNGSEFINWELFHWCEQQNRGCQIVCVRGGDPSRKPRY</sequence>
<evidence type="ECO:0000313" key="3">
    <source>
        <dbReference type="Proteomes" id="UP000547458"/>
    </source>
</evidence>
<proteinExistence type="predicted"/>
<dbReference type="RefSeq" id="WP_167995706.1">
    <property type="nucleotide sequence ID" value="NZ_JAATJL010000001.1"/>
</dbReference>
<evidence type="ECO:0000256" key="1">
    <source>
        <dbReference type="SAM" id="MobiDB-lite"/>
    </source>
</evidence>
<protein>
    <submittedName>
        <fullName evidence="2">Uncharacterized protein</fullName>
    </submittedName>
</protein>
<reference evidence="2 3" key="1">
    <citation type="submission" date="2020-03" db="EMBL/GenBank/DDBJ databases">
        <title>Sequencing the genomes of 1000 actinobacteria strains.</title>
        <authorList>
            <person name="Klenk H.-P."/>
        </authorList>
    </citation>
    <scope>NUCLEOTIDE SEQUENCE [LARGE SCALE GENOMIC DNA]</scope>
    <source>
        <strain evidence="2 3">DSM 16403</strain>
    </source>
</reference>
<organism evidence="2 3">
    <name type="scientific">Arthrobacter pigmenti</name>
    <dbReference type="NCBI Taxonomy" id="271432"/>
    <lineage>
        <taxon>Bacteria</taxon>
        <taxon>Bacillati</taxon>
        <taxon>Actinomycetota</taxon>
        <taxon>Actinomycetes</taxon>
        <taxon>Micrococcales</taxon>
        <taxon>Micrococcaceae</taxon>
        <taxon>Arthrobacter</taxon>
    </lineage>
</organism>
<dbReference type="Gene3D" id="3.30.420.10">
    <property type="entry name" value="Ribonuclease H-like superfamily/Ribonuclease H"/>
    <property type="match status" value="1"/>
</dbReference>
<accession>A0A846RSE5</accession>
<dbReference type="EMBL" id="JAATJL010000001">
    <property type="protein sequence ID" value="NJC24460.1"/>
    <property type="molecule type" value="Genomic_DNA"/>
</dbReference>
<feature type="region of interest" description="Disordered" evidence="1">
    <location>
        <begin position="1"/>
        <end position="33"/>
    </location>
</feature>
<feature type="region of interest" description="Disordered" evidence="1">
    <location>
        <begin position="100"/>
        <end position="129"/>
    </location>
</feature>
<keyword evidence="3" id="KW-1185">Reference proteome</keyword>
<dbReference type="SUPFAM" id="SSF53098">
    <property type="entry name" value="Ribonuclease H-like"/>
    <property type="match status" value="1"/>
</dbReference>
<comment type="caution">
    <text evidence="2">The sequence shown here is derived from an EMBL/GenBank/DDBJ whole genome shotgun (WGS) entry which is preliminary data.</text>
</comment>
<dbReference type="AlphaFoldDB" id="A0A846RSE5"/>
<dbReference type="InterPro" id="IPR012337">
    <property type="entry name" value="RNaseH-like_sf"/>
</dbReference>
<dbReference type="GO" id="GO:0003676">
    <property type="term" value="F:nucleic acid binding"/>
    <property type="evidence" value="ECO:0007669"/>
    <property type="project" value="InterPro"/>
</dbReference>
<gene>
    <name evidence="2" type="ORF">BJ994_003536</name>
</gene>